<keyword evidence="1" id="KW-0472">Membrane</keyword>
<proteinExistence type="predicted"/>
<name>G0NIR8_CAEBE</name>
<dbReference type="OMA" id="THYETWI"/>
<dbReference type="GO" id="GO:0016020">
    <property type="term" value="C:membrane"/>
    <property type="evidence" value="ECO:0007669"/>
    <property type="project" value="InterPro"/>
</dbReference>
<gene>
    <name evidence="2" type="ORF">CAEBREN_14282</name>
</gene>
<reference evidence="3" key="1">
    <citation type="submission" date="2011-07" db="EMBL/GenBank/DDBJ databases">
        <authorList>
            <consortium name="Caenorhabditis brenneri Sequencing and Analysis Consortium"/>
            <person name="Wilson R.K."/>
        </authorList>
    </citation>
    <scope>NUCLEOTIDE SEQUENCE [LARGE SCALE GENOMIC DNA]</scope>
    <source>
        <strain evidence="3">PB2801</strain>
    </source>
</reference>
<dbReference type="PANTHER" id="PTHR22900">
    <property type="entry name" value="PROTEIN CBG14245-RELATED"/>
    <property type="match status" value="1"/>
</dbReference>
<dbReference type="GO" id="GO:1902884">
    <property type="term" value="P:positive regulation of response to oxidative stress"/>
    <property type="evidence" value="ECO:0007669"/>
    <property type="project" value="InterPro"/>
</dbReference>
<dbReference type="InterPro" id="IPR007669">
    <property type="entry name" value="Chst-1-like"/>
</dbReference>
<dbReference type="EMBL" id="GL379892">
    <property type="protein sequence ID" value="EGT32016.1"/>
    <property type="molecule type" value="Genomic_DNA"/>
</dbReference>
<evidence type="ECO:0000313" key="3">
    <source>
        <dbReference type="Proteomes" id="UP000008068"/>
    </source>
</evidence>
<dbReference type="InParanoid" id="G0NIR8"/>
<dbReference type="STRING" id="135651.G0NIR8"/>
<dbReference type="GO" id="GO:0050650">
    <property type="term" value="P:chondroitin sulfate proteoglycan biosynthetic process"/>
    <property type="evidence" value="ECO:0007669"/>
    <property type="project" value="InterPro"/>
</dbReference>
<sequence length="259" mass="30943">MKISTVQCLIFCVGFILIFLETIYFSKIISWGKLDKIDDSIPPFLPLVNDFQVIPKHNLLSCNIRKSMSQLSYNIMCYLNDPKEFERNNQSFSETWKDTRNNACWDCDADIHCVVRNIHESLQKYVLNPNHNKTHYETWIDWHVAPQTWNCDFKNFLQDFHLIHIGPSYRERSRALEKLKLVLESVRIPDEQIQKVMGEVKNGTTDHATYLSRDRRNVLRSIRNDEYVKEFFWKIYYHDYLTFGFPVDRIFGNFNKLIN</sequence>
<dbReference type="AlphaFoldDB" id="G0NIR8"/>
<dbReference type="eggNOG" id="KOG4651">
    <property type="taxonomic scope" value="Eukaryota"/>
</dbReference>
<dbReference type="PANTHER" id="PTHR22900:SF9">
    <property type="entry name" value="CARBOHYDRATE SULFOTRANSFERASE-RELATED"/>
    <property type="match status" value="1"/>
</dbReference>
<evidence type="ECO:0000256" key="1">
    <source>
        <dbReference type="SAM" id="Phobius"/>
    </source>
</evidence>
<evidence type="ECO:0000313" key="2">
    <source>
        <dbReference type="EMBL" id="EGT32016.1"/>
    </source>
</evidence>
<protein>
    <submittedName>
        <fullName evidence="2">Uncharacterized protein</fullName>
    </submittedName>
</protein>
<dbReference type="InterPro" id="IPR005331">
    <property type="entry name" value="Sulfotransferase"/>
</dbReference>
<dbReference type="Proteomes" id="UP000008068">
    <property type="component" value="Unassembled WGS sequence"/>
</dbReference>
<dbReference type="FunCoup" id="G0NIR8">
    <property type="interactions" value="6"/>
</dbReference>
<accession>G0NIR8</accession>
<dbReference type="HOGENOM" id="CLU_069458_0_0_1"/>
<keyword evidence="3" id="KW-1185">Reference proteome</keyword>
<dbReference type="OrthoDB" id="408912at2759"/>
<keyword evidence="1" id="KW-1133">Transmembrane helix</keyword>
<dbReference type="Pfam" id="PF03567">
    <property type="entry name" value="Sulfotransfer_2"/>
    <property type="match status" value="2"/>
</dbReference>
<dbReference type="GO" id="GO:0047756">
    <property type="term" value="F:chondroitin 4-sulfotransferase activity"/>
    <property type="evidence" value="ECO:0007669"/>
    <property type="project" value="InterPro"/>
</dbReference>
<organism evidence="3">
    <name type="scientific">Caenorhabditis brenneri</name>
    <name type="common">Nematode worm</name>
    <dbReference type="NCBI Taxonomy" id="135651"/>
    <lineage>
        <taxon>Eukaryota</taxon>
        <taxon>Metazoa</taxon>
        <taxon>Ecdysozoa</taxon>
        <taxon>Nematoda</taxon>
        <taxon>Chromadorea</taxon>
        <taxon>Rhabditida</taxon>
        <taxon>Rhabditina</taxon>
        <taxon>Rhabditomorpha</taxon>
        <taxon>Rhabditoidea</taxon>
        <taxon>Rhabditidae</taxon>
        <taxon>Peloderinae</taxon>
        <taxon>Caenorhabditis</taxon>
    </lineage>
</organism>
<feature type="transmembrane region" description="Helical" evidence="1">
    <location>
        <begin position="6"/>
        <end position="26"/>
    </location>
</feature>
<keyword evidence="1" id="KW-0812">Transmembrane</keyword>